<dbReference type="GO" id="GO:0004674">
    <property type="term" value="F:protein serine/threonine kinase activity"/>
    <property type="evidence" value="ECO:0007669"/>
    <property type="project" value="UniProtKB-EC"/>
</dbReference>
<keyword evidence="2" id="KW-0597">Phosphoprotein</keyword>
<dbReference type="InterPro" id="IPR014774">
    <property type="entry name" value="KaiC-like_dom"/>
</dbReference>
<dbReference type="InterPro" id="IPR003593">
    <property type="entry name" value="AAA+_ATPase"/>
</dbReference>
<dbReference type="InterPro" id="IPR051347">
    <property type="entry name" value="Circadian_clock_KaiC-rel"/>
</dbReference>
<dbReference type="InterPro" id="IPR030665">
    <property type="entry name" value="KaiC"/>
</dbReference>
<keyword evidence="3" id="KW-0808">Transferase</keyword>
<feature type="domain" description="KaiC" evidence="7">
    <location>
        <begin position="251"/>
        <end position="483"/>
    </location>
</feature>
<dbReference type="AlphaFoldDB" id="A0A939JWW6"/>
<dbReference type="InterPro" id="IPR027417">
    <property type="entry name" value="P-loop_NTPase"/>
</dbReference>
<dbReference type="PANTHER" id="PTHR42926">
    <property type="match status" value="1"/>
</dbReference>
<dbReference type="PIRSF" id="PIRSF039117">
    <property type="entry name" value="KaiC"/>
    <property type="match status" value="1"/>
</dbReference>
<keyword evidence="9" id="KW-1185">Reference proteome</keyword>
<evidence type="ECO:0000313" key="8">
    <source>
        <dbReference type="EMBL" id="MBO0663457.1"/>
    </source>
</evidence>
<dbReference type="Gene3D" id="3.40.50.300">
    <property type="entry name" value="P-loop containing nucleotide triphosphate hydrolases"/>
    <property type="match status" value="2"/>
</dbReference>
<dbReference type="InterPro" id="IPR010624">
    <property type="entry name" value="KaiC_dom"/>
</dbReference>
<dbReference type="EMBL" id="JAFMPP010000010">
    <property type="protein sequence ID" value="MBO0663457.1"/>
    <property type="molecule type" value="Genomic_DNA"/>
</dbReference>
<keyword evidence="5" id="KW-0418">Kinase</keyword>
<evidence type="ECO:0000256" key="2">
    <source>
        <dbReference type="ARBA" id="ARBA00022553"/>
    </source>
</evidence>
<reference evidence="8" key="1">
    <citation type="submission" date="2021-03" db="EMBL/GenBank/DDBJ databases">
        <title>Whole genome sequence of Jiella sp. CQZ9-1.</title>
        <authorList>
            <person name="Tuo L."/>
        </authorList>
    </citation>
    <scope>NUCLEOTIDE SEQUENCE</scope>
    <source>
        <strain evidence="8">CQZ9-1</strain>
    </source>
</reference>
<evidence type="ECO:0000259" key="7">
    <source>
        <dbReference type="PROSITE" id="PS51146"/>
    </source>
</evidence>
<evidence type="ECO:0000256" key="5">
    <source>
        <dbReference type="ARBA" id="ARBA00022777"/>
    </source>
</evidence>
<protein>
    <recommendedName>
        <fullName evidence="1">non-specific serine/threonine protein kinase</fullName>
        <ecNumber evidence="1">2.7.11.1</ecNumber>
    </recommendedName>
</protein>
<dbReference type="PANTHER" id="PTHR42926:SF1">
    <property type="entry name" value="CIRCADIAN CLOCK OSCILLATOR PROTEIN KAIC 1"/>
    <property type="match status" value="1"/>
</dbReference>
<dbReference type="RefSeq" id="WP_207258228.1">
    <property type="nucleotide sequence ID" value="NZ_JAFMPP010000010.1"/>
</dbReference>
<evidence type="ECO:0000256" key="4">
    <source>
        <dbReference type="ARBA" id="ARBA00022737"/>
    </source>
</evidence>
<dbReference type="PROSITE" id="PS51146">
    <property type="entry name" value="KAIC"/>
    <property type="match status" value="2"/>
</dbReference>
<dbReference type="Proteomes" id="UP000664122">
    <property type="component" value="Unassembled WGS sequence"/>
</dbReference>
<dbReference type="SMART" id="SM00382">
    <property type="entry name" value="AAA"/>
    <property type="match status" value="2"/>
</dbReference>
<gene>
    <name evidence="8" type="ORF">J1C48_12785</name>
</gene>
<name>A0A939JWW6_9HYPH</name>
<evidence type="ECO:0000313" key="9">
    <source>
        <dbReference type="Proteomes" id="UP000664122"/>
    </source>
</evidence>
<dbReference type="GO" id="GO:0005524">
    <property type="term" value="F:ATP binding"/>
    <property type="evidence" value="ECO:0007669"/>
    <property type="project" value="InterPro"/>
</dbReference>
<keyword evidence="6" id="KW-0378">Hydrolase</keyword>
<dbReference type="Pfam" id="PF06745">
    <property type="entry name" value="ATPase"/>
    <property type="match status" value="2"/>
</dbReference>
<feature type="domain" description="KaiC" evidence="7">
    <location>
        <begin position="14"/>
        <end position="250"/>
    </location>
</feature>
<dbReference type="GO" id="GO:0016787">
    <property type="term" value="F:hydrolase activity"/>
    <property type="evidence" value="ECO:0007669"/>
    <property type="project" value="UniProtKB-KW"/>
</dbReference>
<dbReference type="EC" id="2.7.11.1" evidence="1"/>
<accession>A0A939JWW6</accession>
<proteinExistence type="predicted"/>
<keyword evidence="4" id="KW-0677">Repeat</keyword>
<evidence type="ECO:0000256" key="3">
    <source>
        <dbReference type="ARBA" id="ARBA00022679"/>
    </source>
</evidence>
<comment type="caution">
    <text evidence="8">The sequence shown here is derived from an EMBL/GenBank/DDBJ whole genome shotgun (WGS) entry which is preliminary data.</text>
</comment>
<organism evidence="8 9">
    <name type="scientific">Jiella flava</name>
    <dbReference type="NCBI Taxonomy" id="2816857"/>
    <lineage>
        <taxon>Bacteria</taxon>
        <taxon>Pseudomonadati</taxon>
        <taxon>Pseudomonadota</taxon>
        <taxon>Alphaproteobacteria</taxon>
        <taxon>Hyphomicrobiales</taxon>
        <taxon>Aurantimonadaceae</taxon>
        <taxon>Jiella</taxon>
    </lineage>
</organism>
<sequence>MSSQSRKTPPPAITRVASGLPELDTVLGGGLIQGSCYILQGSPGTGKTILANQICFSQAKHGKKSLYLTLLSESFTQMFGFMGSLDFFDITKVPKHIYYVSAYQNLRSEGTDALLRLILQEIRKHRPAILVFDGAIAIEEMFTPPNRESMFRRFVNELSGVAIQHQVTIILVTNSDRNPSSPEYTMVDGWIELLDDLTRHHPSRSLIVHKHRGGPMFRGRHEYRITNQGITLFPRIESLPQLPEQLSASTNRLRSGVEGFDRMMGGGIPEYSATAVIGPTGSGKTSIGLHFLADATPEQPALFVGFYEEIPRLCRRAEAIGVDLEKGVACGAITMRRIAPADYLLDEIGHNILNETASVKARKIVLDGLHETCRPLADATRLRIFLRCLNDRLLALKATVLYTYEVPQLFFPDALRPGQFSGLVDNTLLLHYARSGHRVERKATILKVRDSDFDHTGRTFRITDKGLILDEPIASRPEIATADPQLGDLQATAKGSQ</sequence>
<evidence type="ECO:0000256" key="6">
    <source>
        <dbReference type="ARBA" id="ARBA00022801"/>
    </source>
</evidence>
<dbReference type="SUPFAM" id="SSF52540">
    <property type="entry name" value="P-loop containing nucleoside triphosphate hydrolases"/>
    <property type="match status" value="2"/>
</dbReference>
<evidence type="ECO:0000256" key="1">
    <source>
        <dbReference type="ARBA" id="ARBA00012513"/>
    </source>
</evidence>